<accession>A0A1M7HAH6</accession>
<dbReference type="Gene3D" id="3.40.630.10">
    <property type="entry name" value="Zn peptidases"/>
    <property type="match status" value="1"/>
</dbReference>
<evidence type="ECO:0000256" key="8">
    <source>
        <dbReference type="ARBA" id="ARBA00022670"/>
    </source>
</evidence>
<dbReference type="GO" id="GO:0005764">
    <property type="term" value="C:lysosome"/>
    <property type="evidence" value="ECO:0007669"/>
    <property type="project" value="UniProtKB-SubCell"/>
</dbReference>
<dbReference type="Proteomes" id="UP000184420">
    <property type="component" value="Unassembled WGS sequence"/>
</dbReference>
<keyword evidence="12" id="KW-0256">Endoplasmic reticulum</keyword>
<gene>
    <name evidence="22" type="ORF">SAMN05444266_107149</name>
</gene>
<evidence type="ECO:0000256" key="6">
    <source>
        <dbReference type="ARBA" id="ARBA00022525"/>
    </source>
</evidence>
<keyword evidence="6" id="KW-0964">Secreted</keyword>
<evidence type="ECO:0000256" key="17">
    <source>
        <dbReference type="ARBA" id="ARBA00023180"/>
    </source>
</evidence>
<evidence type="ECO:0000256" key="12">
    <source>
        <dbReference type="ARBA" id="ARBA00022824"/>
    </source>
</evidence>
<dbReference type="GO" id="GO:0070573">
    <property type="term" value="F:metallodipeptidase activity"/>
    <property type="evidence" value="ECO:0007669"/>
    <property type="project" value="InterPro"/>
</dbReference>
<evidence type="ECO:0000256" key="20">
    <source>
        <dbReference type="ARBA" id="ARBA00033328"/>
    </source>
</evidence>
<evidence type="ECO:0000256" key="15">
    <source>
        <dbReference type="ARBA" id="ARBA00023049"/>
    </source>
</evidence>
<evidence type="ECO:0000313" key="22">
    <source>
        <dbReference type="EMBL" id="SHM25445.1"/>
    </source>
</evidence>
<feature type="domain" description="Peptidase M28" evidence="21">
    <location>
        <begin position="279"/>
        <end position="463"/>
    </location>
</feature>
<evidence type="ECO:0000313" key="23">
    <source>
        <dbReference type="Proteomes" id="UP000184420"/>
    </source>
</evidence>
<dbReference type="PANTHER" id="PTHR12053">
    <property type="entry name" value="PROTEASE FAMILY M28 PLASMA GLUTAMATE CARBOXYPEPTIDASE-RELATED"/>
    <property type="match status" value="1"/>
</dbReference>
<keyword evidence="15" id="KW-0482">Metalloprotease</keyword>
<evidence type="ECO:0000259" key="21">
    <source>
        <dbReference type="Pfam" id="PF04389"/>
    </source>
</evidence>
<keyword evidence="14" id="KW-0333">Golgi apparatus</keyword>
<keyword evidence="8" id="KW-0645">Protease</keyword>
<dbReference type="GO" id="GO:0006508">
    <property type="term" value="P:proteolysis"/>
    <property type="evidence" value="ECO:0007669"/>
    <property type="project" value="UniProtKB-KW"/>
</dbReference>
<evidence type="ECO:0000256" key="10">
    <source>
        <dbReference type="ARBA" id="ARBA00022729"/>
    </source>
</evidence>
<dbReference type="InterPro" id="IPR007484">
    <property type="entry name" value="Peptidase_M28"/>
</dbReference>
<protein>
    <recommendedName>
        <fullName evidence="5">Carboxypeptidase Q</fullName>
    </recommendedName>
    <alternativeName>
        <fullName evidence="20">Plasma glutamate carboxypeptidase</fullName>
    </alternativeName>
</protein>
<dbReference type="InterPro" id="IPR039866">
    <property type="entry name" value="CPQ"/>
</dbReference>
<keyword evidence="7" id="KW-0121">Carboxypeptidase</keyword>
<comment type="subcellular location">
    <subcellularLocation>
        <location evidence="1">Endoplasmic reticulum</location>
    </subcellularLocation>
    <subcellularLocation>
        <location evidence="3">Golgi apparatus</location>
    </subcellularLocation>
    <subcellularLocation>
        <location evidence="2">Lysosome</location>
    </subcellularLocation>
    <subcellularLocation>
        <location evidence="4">Secreted</location>
    </subcellularLocation>
</comment>
<evidence type="ECO:0000256" key="16">
    <source>
        <dbReference type="ARBA" id="ARBA00023145"/>
    </source>
</evidence>
<evidence type="ECO:0000256" key="19">
    <source>
        <dbReference type="ARBA" id="ARBA00025833"/>
    </source>
</evidence>
<evidence type="ECO:0000256" key="4">
    <source>
        <dbReference type="ARBA" id="ARBA00004613"/>
    </source>
</evidence>
<keyword evidence="23" id="KW-1185">Reference proteome</keyword>
<sequence length="476" mass="52248">MLFVGWGQLISFIAQTDRFMRKYLLPIFLGCAVPALVSAQQQDSVIFRQIADEVLTHSTAYDNLRVLTKEVGGRLAGSPGMVKAEHWGVAALKAAGADTVYLQACMVPHWVRGAREEARIISKRRDYTPPLNVLALGNSVGSGEGGVTAPVLEISSYEELEARKDEVKGKIVFYNYPFNPKFIKTFHSYGDAVKFRGSGASRASKYGALAVIVRSMSHGANNEPHTGAMQYDTAYPRIPAVAIGLQDADRLSQRIKDEPSAQVFLRTNCRMLADTIGHNVIGELKGSKYPDQYLTVGGHLDSWDVAEGAHDDGTGCVQSIEVLRTFKALGIKPERTLRVVLFANEENGTRGGKKYAQVAKERGEKHIFALESDAGGFTPRGFMMTMSDEQRAKVNAWRPLFLPYGIYDFDEPGGGVDVGQLNAAIGAPMAELSPDSQRYFDIHHAPNDVFENVNKRELELGAFAMAALLYMVDKSF</sequence>
<keyword evidence="13" id="KW-0862">Zinc</keyword>
<dbReference type="EMBL" id="FRBL01000007">
    <property type="protein sequence ID" value="SHM25445.1"/>
    <property type="molecule type" value="Genomic_DNA"/>
</dbReference>
<dbReference type="GO" id="GO:0005576">
    <property type="term" value="C:extracellular region"/>
    <property type="evidence" value="ECO:0007669"/>
    <property type="project" value="UniProtKB-SubCell"/>
</dbReference>
<keyword evidence="10" id="KW-0732">Signal</keyword>
<keyword evidence="9" id="KW-0479">Metal-binding</keyword>
<evidence type="ECO:0000256" key="14">
    <source>
        <dbReference type="ARBA" id="ARBA00023034"/>
    </source>
</evidence>
<evidence type="ECO:0000256" key="1">
    <source>
        <dbReference type="ARBA" id="ARBA00004240"/>
    </source>
</evidence>
<evidence type="ECO:0000256" key="11">
    <source>
        <dbReference type="ARBA" id="ARBA00022801"/>
    </source>
</evidence>
<dbReference type="Gene3D" id="3.50.30.30">
    <property type="match status" value="1"/>
</dbReference>
<keyword evidence="16" id="KW-0865">Zymogen</keyword>
<dbReference type="PANTHER" id="PTHR12053:SF3">
    <property type="entry name" value="CARBOXYPEPTIDASE Q"/>
    <property type="match status" value="1"/>
</dbReference>
<dbReference type="Pfam" id="PF04389">
    <property type="entry name" value="Peptidase_M28"/>
    <property type="match status" value="1"/>
</dbReference>
<dbReference type="STRING" id="1419482.SAMN05444266_107149"/>
<keyword evidence="17" id="KW-0325">Glycoprotein</keyword>
<keyword evidence="18" id="KW-0458">Lysosome</keyword>
<keyword evidence="11" id="KW-0378">Hydrolase</keyword>
<dbReference type="GO" id="GO:0046872">
    <property type="term" value="F:metal ion binding"/>
    <property type="evidence" value="ECO:0007669"/>
    <property type="project" value="UniProtKB-KW"/>
</dbReference>
<evidence type="ECO:0000256" key="7">
    <source>
        <dbReference type="ARBA" id="ARBA00022645"/>
    </source>
</evidence>
<dbReference type="SUPFAM" id="SSF53187">
    <property type="entry name" value="Zn-dependent exopeptidases"/>
    <property type="match status" value="1"/>
</dbReference>
<evidence type="ECO:0000256" key="18">
    <source>
        <dbReference type="ARBA" id="ARBA00023228"/>
    </source>
</evidence>
<organism evidence="22 23">
    <name type="scientific">Chitinophaga jiangningensis</name>
    <dbReference type="NCBI Taxonomy" id="1419482"/>
    <lineage>
        <taxon>Bacteria</taxon>
        <taxon>Pseudomonadati</taxon>
        <taxon>Bacteroidota</taxon>
        <taxon>Chitinophagia</taxon>
        <taxon>Chitinophagales</taxon>
        <taxon>Chitinophagaceae</taxon>
        <taxon>Chitinophaga</taxon>
    </lineage>
</organism>
<evidence type="ECO:0000256" key="5">
    <source>
        <dbReference type="ARBA" id="ARBA00014116"/>
    </source>
</evidence>
<evidence type="ECO:0000256" key="13">
    <source>
        <dbReference type="ARBA" id="ARBA00022833"/>
    </source>
</evidence>
<dbReference type="AlphaFoldDB" id="A0A1M7HAH6"/>
<dbReference type="GO" id="GO:0004180">
    <property type="term" value="F:carboxypeptidase activity"/>
    <property type="evidence" value="ECO:0007669"/>
    <property type="project" value="UniProtKB-KW"/>
</dbReference>
<comment type="subunit">
    <text evidence="19">Homodimer. The monomeric form is inactive while the homodimer is active.</text>
</comment>
<evidence type="ECO:0000256" key="2">
    <source>
        <dbReference type="ARBA" id="ARBA00004371"/>
    </source>
</evidence>
<reference evidence="22 23" key="1">
    <citation type="submission" date="2016-11" db="EMBL/GenBank/DDBJ databases">
        <authorList>
            <person name="Jaros S."/>
            <person name="Januszkiewicz K."/>
            <person name="Wedrychowicz H."/>
        </authorList>
    </citation>
    <scope>NUCLEOTIDE SEQUENCE [LARGE SCALE GENOMIC DNA]</scope>
    <source>
        <strain evidence="22 23">DSM 27406</strain>
    </source>
</reference>
<proteinExistence type="predicted"/>
<evidence type="ECO:0000256" key="9">
    <source>
        <dbReference type="ARBA" id="ARBA00022723"/>
    </source>
</evidence>
<name>A0A1M7HAH6_9BACT</name>
<evidence type="ECO:0000256" key="3">
    <source>
        <dbReference type="ARBA" id="ARBA00004555"/>
    </source>
</evidence>